<keyword evidence="3" id="KW-0143">Chaperone</keyword>
<evidence type="ECO:0000256" key="1">
    <source>
        <dbReference type="ARBA" id="ARBA00022490"/>
    </source>
</evidence>
<dbReference type="InterPro" id="IPR016103">
    <property type="entry name" value="ProQ/FinO"/>
</dbReference>
<dbReference type="EMBL" id="JACOFV010000001">
    <property type="protein sequence ID" value="MBC3860516.1"/>
    <property type="molecule type" value="Genomic_DNA"/>
</dbReference>
<dbReference type="GO" id="GO:0033592">
    <property type="term" value="F:RNA strand annealing activity"/>
    <property type="evidence" value="ECO:0007669"/>
    <property type="project" value="InterPro"/>
</dbReference>
<dbReference type="SUPFAM" id="SSF48657">
    <property type="entry name" value="FinO-like"/>
    <property type="match status" value="1"/>
</dbReference>
<evidence type="ECO:0000259" key="5">
    <source>
        <dbReference type="SMART" id="SM00945"/>
    </source>
</evidence>
<comment type="caution">
    <text evidence="6">The sequence shown here is derived from an EMBL/GenBank/DDBJ whole genome shotgun (WGS) entry which is preliminary data.</text>
</comment>
<dbReference type="Pfam" id="PF04352">
    <property type="entry name" value="ProQ"/>
    <property type="match status" value="1"/>
</dbReference>
<protein>
    <submittedName>
        <fullName evidence="6">Osmoprotectant transporter activator</fullName>
    </submittedName>
</protein>
<dbReference type="InterPro" id="IPR036442">
    <property type="entry name" value="ProQ/FinO_sf"/>
</dbReference>
<feature type="domain" description="ProQ/FinO" evidence="5">
    <location>
        <begin position="8"/>
        <end position="115"/>
    </location>
</feature>
<organism evidence="6 7">
    <name type="scientific">Undibacterium jejuense</name>
    <dbReference type="NCBI Taxonomy" id="1344949"/>
    <lineage>
        <taxon>Bacteria</taxon>
        <taxon>Pseudomonadati</taxon>
        <taxon>Pseudomonadota</taxon>
        <taxon>Betaproteobacteria</taxon>
        <taxon>Burkholderiales</taxon>
        <taxon>Oxalobacteraceae</taxon>
        <taxon>Undibacterium</taxon>
    </lineage>
</organism>
<accession>A0A923KNF8</accession>
<keyword evidence="7" id="KW-1185">Reference proteome</keyword>
<evidence type="ECO:0000256" key="4">
    <source>
        <dbReference type="SAM" id="Coils"/>
    </source>
</evidence>
<proteinExistence type="predicted"/>
<keyword evidence="2" id="KW-0694">RNA-binding</keyword>
<feature type="coiled-coil region" evidence="4">
    <location>
        <begin position="100"/>
        <end position="140"/>
    </location>
</feature>
<dbReference type="InterPro" id="IPR023529">
    <property type="entry name" value="ProQ"/>
</dbReference>
<keyword evidence="4" id="KW-0175">Coiled coil</keyword>
<dbReference type="Gene3D" id="1.10.1710.10">
    <property type="entry name" value="ProQ/FinO domain"/>
    <property type="match status" value="1"/>
</dbReference>
<dbReference type="AlphaFoldDB" id="A0A923KNF8"/>
<evidence type="ECO:0000313" key="6">
    <source>
        <dbReference type="EMBL" id="MBC3860516.1"/>
    </source>
</evidence>
<dbReference type="SMART" id="SM00945">
    <property type="entry name" value="ProQ"/>
    <property type="match status" value="1"/>
</dbReference>
<gene>
    <name evidence="6" type="ORF">H8K32_00245</name>
</gene>
<dbReference type="GO" id="GO:0005829">
    <property type="term" value="C:cytosol"/>
    <property type="evidence" value="ECO:0007669"/>
    <property type="project" value="TreeGrafter"/>
</dbReference>
<evidence type="ECO:0000256" key="2">
    <source>
        <dbReference type="ARBA" id="ARBA00022884"/>
    </source>
</evidence>
<dbReference type="GO" id="GO:0010608">
    <property type="term" value="P:post-transcriptional regulation of gene expression"/>
    <property type="evidence" value="ECO:0007669"/>
    <property type="project" value="InterPro"/>
</dbReference>
<sequence length="146" mass="16503">MQTTSKSIPVSAAQALLKTLKEAFPVFLNSEPLSIGIDKQIIAKLPDVDRKVLRMTLAYHTKSTRYLQKLAKAETRFDLEGNPTDALNDTHRAYAVTMLKERAQKNTARIKEQAAFERQKKAEAEEAENAKKRAEKLNQLAMKFAK</sequence>
<evidence type="ECO:0000256" key="3">
    <source>
        <dbReference type="ARBA" id="ARBA00023186"/>
    </source>
</evidence>
<dbReference type="PANTHER" id="PTHR38106:SF1">
    <property type="entry name" value="RNA CHAPERONE PROQ"/>
    <property type="match status" value="1"/>
</dbReference>
<evidence type="ECO:0000313" key="7">
    <source>
        <dbReference type="Proteomes" id="UP000634011"/>
    </source>
</evidence>
<reference evidence="6" key="1">
    <citation type="submission" date="2020-08" db="EMBL/GenBank/DDBJ databases">
        <title>Novel species isolated from subtropical streams in China.</title>
        <authorList>
            <person name="Lu H."/>
        </authorList>
    </citation>
    <scope>NUCLEOTIDE SEQUENCE</scope>
    <source>
        <strain evidence="6">KACC 12607</strain>
    </source>
</reference>
<keyword evidence="1" id="KW-0963">Cytoplasm</keyword>
<dbReference type="RefSeq" id="WP_186910463.1">
    <property type="nucleotide sequence ID" value="NZ_JACOFV010000001.1"/>
</dbReference>
<dbReference type="Proteomes" id="UP000634011">
    <property type="component" value="Unassembled WGS sequence"/>
</dbReference>
<dbReference type="GO" id="GO:0034057">
    <property type="term" value="F:RNA strand-exchange activity"/>
    <property type="evidence" value="ECO:0007669"/>
    <property type="project" value="InterPro"/>
</dbReference>
<dbReference type="PANTHER" id="PTHR38106">
    <property type="entry name" value="RNA CHAPERONE PROQ"/>
    <property type="match status" value="1"/>
</dbReference>
<name>A0A923KNF8_9BURK</name>